<dbReference type="Gene3D" id="3.40.50.720">
    <property type="entry name" value="NAD(P)-binding Rossmann-like Domain"/>
    <property type="match status" value="1"/>
</dbReference>
<dbReference type="EMBL" id="JAQJZL010000016">
    <property type="protein sequence ID" value="KAJ6022852.1"/>
    <property type="molecule type" value="Genomic_DNA"/>
</dbReference>
<protein>
    <submittedName>
        <fullName evidence="1">NAD-dependent epimerase/dehydratase</fullName>
    </submittedName>
</protein>
<organism evidence="1 2">
    <name type="scientific">Penicillium canescens</name>
    <dbReference type="NCBI Taxonomy" id="5083"/>
    <lineage>
        <taxon>Eukaryota</taxon>
        <taxon>Fungi</taxon>
        <taxon>Dikarya</taxon>
        <taxon>Ascomycota</taxon>
        <taxon>Pezizomycotina</taxon>
        <taxon>Eurotiomycetes</taxon>
        <taxon>Eurotiomycetidae</taxon>
        <taxon>Eurotiales</taxon>
        <taxon>Aspergillaceae</taxon>
        <taxon>Penicillium</taxon>
    </lineage>
</organism>
<sequence>MKTTVLTLAIQAPGPTFAKMKGTEKELINEFDVAEWAKDKREASQSIVRKWGGKEEVFDWVAWGHLRWGTGRAWSTLLSVGKARRYVWTPYDDTYITWIKTYKVLEGS</sequence>
<dbReference type="AlphaFoldDB" id="A0AAD6HYK2"/>
<name>A0AAD6HYK2_PENCN</name>
<gene>
    <name evidence="1" type="ORF">N7460_013247</name>
</gene>
<dbReference type="Proteomes" id="UP001219568">
    <property type="component" value="Unassembled WGS sequence"/>
</dbReference>
<keyword evidence="2" id="KW-1185">Reference proteome</keyword>
<accession>A0AAD6HYK2</accession>
<proteinExistence type="predicted"/>
<evidence type="ECO:0000313" key="1">
    <source>
        <dbReference type="EMBL" id="KAJ6022852.1"/>
    </source>
</evidence>
<evidence type="ECO:0000313" key="2">
    <source>
        <dbReference type="Proteomes" id="UP001219568"/>
    </source>
</evidence>
<comment type="caution">
    <text evidence="1">The sequence shown here is derived from an EMBL/GenBank/DDBJ whole genome shotgun (WGS) entry which is preliminary data.</text>
</comment>
<reference evidence="1" key="2">
    <citation type="submission" date="2023-01" db="EMBL/GenBank/DDBJ databases">
        <authorList>
            <person name="Petersen C."/>
        </authorList>
    </citation>
    <scope>NUCLEOTIDE SEQUENCE</scope>
    <source>
        <strain evidence="1">IBT 15450</strain>
    </source>
</reference>
<reference evidence="1" key="1">
    <citation type="journal article" date="2023" name="IMA Fungus">
        <title>Comparative genomic study of the Penicillium genus elucidates a diverse pangenome and 15 lateral gene transfer events.</title>
        <authorList>
            <person name="Petersen C."/>
            <person name="Sorensen T."/>
            <person name="Nielsen M.R."/>
            <person name="Sondergaard T.E."/>
            <person name="Sorensen J.L."/>
            <person name="Fitzpatrick D.A."/>
            <person name="Frisvad J.C."/>
            <person name="Nielsen K.L."/>
        </authorList>
    </citation>
    <scope>NUCLEOTIDE SEQUENCE</scope>
    <source>
        <strain evidence="1">IBT 15450</strain>
    </source>
</reference>